<reference evidence="1 2" key="1">
    <citation type="submission" date="2018-06" db="EMBL/GenBank/DDBJ databases">
        <title>Natronomonas sp. F16-60 a new haloarchaeon isolated from a solar saltern of Isla Cristina, Huelva, Spain.</title>
        <authorList>
            <person name="Duran-Viseras A."/>
            <person name="Sanchez-Porro C."/>
            <person name="Ventosa A."/>
        </authorList>
    </citation>
    <scope>NUCLEOTIDE SEQUENCE [LARGE SCALE GENOMIC DNA]</scope>
    <source>
        <strain evidence="1 2">F16-60</strain>
    </source>
</reference>
<dbReference type="AlphaFoldDB" id="A0A554MUE4"/>
<organism evidence="1 2">
    <name type="scientific">Haloglomus irregulare</name>
    <dbReference type="NCBI Taxonomy" id="2234134"/>
    <lineage>
        <taxon>Archaea</taxon>
        <taxon>Methanobacteriati</taxon>
        <taxon>Methanobacteriota</taxon>
        <taxon>Stenosarchaea group</taxon>
        <taxon>Halobacteria</taxon>
        <taxon>Halobacteriales</taxon>
        <taxon>Natronomonadaceae</taxon>
        <taxon>Haloglomus</taxon>
    </lineage>
</organism>
<dbReference type="InParanoid" id="A0A554MUE4"/>
<dbReference type="EMBL" id="QMDX01000027">
    <property type="protein sequence ID" value="TSD08748.1"/>
    <property type="molecule type" value="Genomic_DNA"/>
</dbReference>
<proteinExistence type="predicted"/>
<protein>
    <submittedName>
        <fullName evidence="1">Uncharacterized protein</fullName>
    </submittedName>
</protein>
<accession>A0A554MUE4</accession>
<name>A0A554MUE4_9EURY</name>
<evidence type="ECO:0000313" key="2">
    <source>
        <dbReference type="Proteomes" id="UP000319894"/>
    </source>
</evidence>
<sequence length="85" mass="9980">MTDRYLLVKFFSARRGAEADFHLHRRMTDQYLPTVLDEAERVAEHHEQVAQSSDNPNHEYLRCAVLRLLEDEADETSVEYRKSTA</sequence>
<keyword evidence="2" id="KW-1185">Reference proteome</keyword>
<evidence type="ECO:0000313" key="1">
    <source>
        <dbReference type="EMBL" id="TSD08748.1"/>
    </source>
</evidence>
<comment type="caution">
    <text evidence="1">The sequence shown here is derived from an EMBL/GenBank/DDBJ whole genome shotgun (WGS) entry which is preliminary data.</text>
</comment>
<gene>
    <name evidence="1" type="ORF">DP107_18405</name>
</gene>
<dbReference type="Proteomes" id="UP000319894">
    <property type="component" value="Unassembled WGS sequence"/>
</dbReference>